<dbReference type="Proteomes" id="UP000198943">
    <property type="component" value="Unassembled WGS sequence"/>
</dbReference>
<dbReference type="GO" id="GO:0008206">
    <property type="term" value="P:bile acid metabolic process"/>
    <property type="evidence" value="ECO:0007669"/>
    <property type="project" value="UniProtKB-ARBA"/>
</dbReference>
<sequence>MFNPMDLTGRHIVVTGASSGLGRQTCITLSHLGAKVSLIARNEEKLKETVSLMEGTGHFVYPFDITQIDGIEEVVKTIARDNGKINGFVHAAGVFTRKPLSMTKYDFLRDMMDLHVYSFVEFVRVIAKKKMSDEGVSIVVVSSASTLSADKGQAAYIATKGALDRLVRPMAVELGEGRKFRVNTVNPGWIKTDMFYNFVEEQGQERMDEILKPCFLGASEPVDVASTIAFLLSDASRMITGQNIVIDGGWTIH</sequence>
<dbReference type="EMBL" id="FMYW01000001">
    <property type="protein sequence ID" value="SDB96795.1"/>
    <property type="molecule type" value="Genomic_DNA"/>
</dbReference>
<dbReference type="PANTHER" id="PTHR42760">
    <property type="entry name" value="SHORT-CHAIN DEHYDROGENASES/REDUCTASES FAMILY MEMBER"/>
    <property type="match status" value="1"/>
</dbReference>
<dbReference type="SMART" id="SM00822">
    <property type="entry name" value="PKS_KR"/>
    <property type="match status" value="1"/>
</dbReference>
<dbReference type="AlphaFoldDB" id="A0A1G6HSF8"/>
<evidence type="ECO:0000313" key="5">
    <source>
        <dbReference type="Proteomes" id="UP000198943"/>
    </source>
</evidence>
<dbReference type="Pfam" id="PF13561">
    <property type="entry name" value="adh_short_C2"/>
    <property type="match status" value="1"/>
</dbReference>
<feature type="domain" description="Ketoreductase" evidence="3">
    <location>
        <begin position="10"/>
        <end position="178"/>
    </location>
</feature>
<dbReference type="InterPro" id="IPR057326">
    <property type="entry name" value="KR_dom"/>
</dbReference>
<dbReference type="GO" id="GO:0016616">
    <property type="term" value="F:oxidoreductase activity, acting on the CH-OH group of donors, NAD or NADP as acceptor"/>
    <property type="evidence" value="ECO:0007669"/>
    <property type="project" value="TreeGrafter"/>
</dbReference>
<keyword evidence="5" id="KW-1185">Reference proteome</keyword>
<dbReference type="CDD" id="cd05233">
    <property type="entry name" value="SDR_c"/>
    <property type="match status" value="1"/>
</dbReference>
<evidence type="ECO:0000259" key="3">
    <source>
        <dbReference type="SMART" id="SM00822"/>
    </source>
</evidence>
<dbReference type="SUPFAM" id="SSF51735">
    <property type="entry name" value="NAD(P)-binding Rossmann-fold domains"/>
    <property type="match status" value="1"/>
</dbReference>
<protein>
    <submittedName>
        <fullName evidence="4">NAD(P)-dependent dehydrogenase, short-chain alcohol dehydrogenase family</fullName>
    </submittedName>
</protein>
<keyword evidence="2" id="KW-0560">Oxidoreductase</keyword>
<organism evidence="4 5">
    <name type="scientific">Succiniclasticum ruminis</name>
    <dbReference type="NCBI Taxonomy" id="40841"/>
    <lineage>
        <taxon>Bacteria</taxon>
        <taxon>Bacillati</taxon>
        <taxon>Bacillota</taxon>
        <taxon>Negativicutes</taxon>
        <taxon>Acidaminococcales</taxon>
        <taxon>Acidaminococcaceae</taxon>
        <taxon>Succiniclasticum</taxon>
    </lineage>
</organism>
<dbReference type="FunFam" id="3.40.50.720:FF:000084">
    <property type="entry name" value="Short-chain dehydrogenase reductase"/>
    <property type="match status" value="1"/>
</dbReference>
<dbReference type="InterPro" id="IPR036291">
    <property type="entry name" value="NAD(P)-bd_dom_sf"/>
</dbReference>
<gene>
    <name evidence="4" type="ORF">SAMN04487864_101190</name>
</gene>
<name>A0A1G6HSF8_9FIRM</name>
<dbReference type="Gene3D" id="3.40.50.720">
    <property type="entry name" value="NAD(P)-binding Rossmann-like Domain"/>
    <property type="match status" value="1"/>
</dbReference>
<reference evidence="5" key="1">
    <citation type="submission" date="2016-10" db="EMBL/GenBank/DDBJ databases">
        <authorList>
            <person name="Varghese N."/>
            <person name="Submissions S."/>
        </authorList>
    </citation>
    <scope>NUCLEOTIDE SEQUENCE [LARGE SCALE GENOMIC DNA]</scope>
    <source>
        <strain evidence="5">DSM 11005</strain>
    </source>
</reference>
<evidence type="ECO:0000256" key="1">
    <source>
        <dbReference type="ARBA" id="ARBA00006484"/>
    </source>
</evidence>
<dbReference type="RefSeq" id="WP_093728962.1">
    <property type="nucleotide sequence ID" value="NZ_FMYW01000001.1"/>
</dbReference>
<proteinExistence type="inferred from homology"/>
<dbReference type="OrthoDB" id="9808814at2"/>
<accession>A0A1G6HSF8</accession>
<comment type="similarity">
    <text evidence="1">Belongs to the short-chain dehydrogenases/reductases (SDR) family.</text>
</comment>
<evidence type="ECO:0000313" key="4">
    <source>
        <dbReference type="EMBL" id="SDB96795.1"/>
    </source>
</evidence>
<evidence type="ECO:0000256" key="2">
    <source>
        <dbReference type="ARBA" id="ARBA00023002"/>
    </source>
</evidence>
<dbReference type="PRINTS" id="PR00081">
    <property type="entry name" value="GDHRDH"/>
</dbReference>
<dbReference type="InterPro" id="IPR002347">
    <property type="entry name" value="SDR_fam"/>
</dbReference>